<evidence type="ECO:0000313" key="2">
    <source>
        <dbReference type="Proteomes" id="UP000244005"/>
    </source>
</evidence>
<gene>
    <name evidence="1" type="ORF">MARPO_0042s0052</name>
</gene>
<sequence length="60" mass="6920">MASVCCLQMQHGRDTRREGVMRFHSRKLDEPASLVTGVLNQEGDVCCSLIFGFYEHREFK</sequence>
<dbReference type="AlphaFoldDB" id="A0A2R6X1Q6"/>
<accession>A0A2R6X1Q6</accession>
<dbReference type="Gramene" id="Mp2g14250.1">
    <property type="protein sequence ID" value="Mp2g14250.1.cds"/>
    <property type="gene ID" value="Mp2g14250"/>
</dbReference>
<dbReference type="EMBL" id="KZ772714">
    <property type="protein sequence ID" value="PTQ40011.1"/>
    <property type="molecule type" value="Genomic_DNA"/>
</dbReference>
<proteinExistence type="predicted"/>
<dbReference type="Proteomes" id="UP000244005">
    <property type="component" value="Unassembled WGS sequence"/>
</dbReference>
<protein>
    <submittedName>
        <fullName evidence="1">Uncharacterized protein</fullName>
    </submittedName>
</protein>
<reference evidence="2" key="1">
    <citation type="journal article" date="2017" name="Cell">
        <title>Insights into land plant evolution garnered from the Marchantia polymorpha genome.</title>
        <authorList>
            <person name="Bowman J.L."/>
            <person name="Kohchi T."/>
            <person name="Yamato K.T."/>
            <person name="Jenkins J."/>
            <person name="Shu S."/>
            <person name="Ishizaki K."/>
            <person name="Yamaoka S."/>
            <person name="Nishihama R."/>
            <person name="Nakamura Y."/>
            <person name="Berger F."/>
            <person name="Adam C."/>
            <person name="Aki S.S."/>
            <person name="Althoff F."/>
            <person name="Araki T."/>
            <person name="Arteaga-Vazquez M.A."/>
            <person name="Balasubrmanian S."/>
            <person name="Barry K."/>
            <person name="Bauer D."/>
            <person name="Boehm C.R."/>
            <person name="Briginshaw L."/>
            <person name="Caballero-Perez J."/>
            <person name="Catarino B."/>
            <person name="Chen F."/>
            <person name="Chiyoda S."/>
            <person name="Chovatia M."/>
            <person name="Davies K.M."/>
            <person name="Delmans M."/>
            <person name="Demura T."/>
            <person name="Dierschke T."/>
            <person name="Dolan L."/>
            <person name="Dorantes-Acosta A.E."/>
            <person name="Eklund D.M."/>
            <person name="Florent S.N."/>
            <person name="Flores-Sandoval E."/>
            <person name="Fujiyama A."/>
            <person name="Fukuzawa H."/>
            <person name="Galik B."/>
            <person name="Grimanelli D."/>
            <person name="Grimwood J."/>
            <person name="Grossniklaus U."/>
            <person name="Hamada T."/>
            <person name="Haseloff J."/>
            <person name="Hetherington A.J."/>
            <person name="Higo A."/>
            <person name="Hirakawa Y."/>
            <person name="Hundley H.N."/>
            <person name="Ikeda Y."/>
            <person name="Inoue K."/>
            <person name="Inoue S.I."/>
            <person name="Ishida S."/>
            <person name="Jia Q."/>
            <person name="Kakita M."/>
            <person name="Kanazawa T."/>
            <person name="Kawai Y."/>
            <person name="Kawashima T."/>
            <person name="Kennedy M."/>
            <person name="Kinose K."/>
            <person name="Kinoshita T."/>
            <person name="Kohara Y."/>
            <person name="Koide E."/>
            <person name="Komatsu K."/>
            <person name="Kopischke S."/>
            <person name="Kubo M."/>
            <person name="Kyozuka J."/>
            <person name="Lagercrantz U."/>
            <person name="Lin S.S."/>
            <person name="Lindquist E."/>
            <person name="Lipzen A.M."/>
            <person name="Lu C.W."/>
            <person name="De Luna E."/>
            <person name="Martienssen R.A."/>
            <person name="Minamino N."/>
            <person name="Mizutani M."/>
            <person name="Mizutani M."/>
            <person name="Mochizuki N."/>
            <person name="Monte I."/>
            <person name="Mosher R."/>
            <person name="Nagasaki H."/>
            <person name="Nakagami H."/>
            <person name="Naramoto S."/>
            <person name="Nishitani K."/>
            <person name="Ohtani M."/>
            <person name="Okamoto T."/>
            <person name="Okumura M."/>
            <person name="Phillips J."/>
            <person name="Pollak B."/>
            <person name="Reinders A."/>
            <person name="Rovekamp M."/>
            <person name="Sano R."/>
            <person name="Sawa S."/>
            <person name="Schmid M.W."/>
            <person name="Shirakawa M."/>
            <person name="Solano R."/>
            <person name="Spunde A."/>
            <person name="Suetsugu N."/>
            <person name="Sugano S."/>
            <person name="Sugiyama A."/>
            <person name="Sun R."/>
            <person name="Suzuki Y."/>
            <person name="Takenaka M."/>
            <person name="Takezawa D."/>
            <person name="Tomogane H."/>
            <person name="Tsuzuki M."/>
            <person name="Ueda T."/>
            <person name="Umeda M."/>
            <person name="Ward J.M."/>
            <person name="Watanabe Y."/>
            <person name="Yazaki K."/>
            <person name="Yokoyama R."/>
            <person name="Yoshitake Y."/>
            <person name="Yotsui I."/>
            <person name="Zachgo S."/>
            <person name="Schmutz J."/>
        </authorList>
    </citation>
    <scope>NUCLEOTIDE SEQUENCE [LARGE SCALE GENOMIC DNA]</scope>
    <source>
        <strain evidence="2">Tak-1</strain>
    </source>
</reference>
<evidence type="ECO:0000313" key="1">
    <source>
        <dbReference type="EMBL" id="PTQ40011.1"/>
    </source>
</evidence>
<keyword evidence="2" id="KW-1185">Reference proteome</keyword>
<name>A0A2R6X1Q6_MARPO</name>
<organism evidence="1 2">
    <name type="scientific">Marchantia polymorpha</name>
    <name type="common">Common liverwort</name>
    <name type="synonym">Marchantia aquatica</name>
    <dbReference type="NCBI Taxonomy" id="3197"/>
    <lineage>
        <taxon>Eukaryota</taxon>
        <taxon>Viridiplantae</taxon>
        <taxon>Streptophyta</taxon>
        <taxon>Embryophyta</taxon>
        <taxon>Marchantiophyta</taxon>
        <taxon>Marchantiopsida</taxon>
        <taxon>Marchantiidae</taxon>
        <taxon>Marchantiales</taxon>
        <taxon>Marchantiaceae</taxon>
        <taxon>Marchantia</taxon>
    </lineage>
</organism>